<dbReference type="PROSITE" id="PS51257">
    <property type="entry name" value="PROKAR_LIPOPROTEIN"/>
    <property type="match status" value="1"/>
</dbReference>
<dbReference type="EMBL" id="JACHHZ010000009">
    <property type="protein sequence ID" value="MBB6096573.1"/>
    <property type="molecule type" value="Genomic_DNA"/>
</dbReference>
<evidence type="ECO:0000313" key="4">
    <source>
        <dbReference type="Proteomes" id="UP000588068"/>
    </source>
</evidence>
<keyword evidence="4" id="KW-1185">Reference proteome</keyword>
<dbReference type="Proteomes" id="UP000588068">
    <property type="component" value="Unassembled WGS sequence"/>
</dbReference>
<protein>
    <submittedName>
        <fullName evidence="3">Uncharacterized protein</fullName>
    </submittedName>
</protein>
<evidence type="ECO:0000256" key="1">
    <source>
        <dbReference type="SAM" id="MobiDB-lite"/>
    </source>
</evidence>
<dbReference type="InterPro" id="IPR011050">
    <property type="entry name" value="Pectin_lyase_fold/virulence"/>
</dbReference>
<feature type="region of interest" description="Disordered" evidence="1">
    <location>
        <begin position="99"/>
        <end position="145"/>
    </location>
</feature>
<comment type="caution">
    <text evidence="3">The sequence shown here is derived from an EMBL/GenBank/DDBJ whole genome shotgun (WGS) entry which is preliminary data.</text>
</comment>
<organism evidence="3 4">
    <name type="scientific">Povalibacter uvarum</name>
    <dbReference type="NCBI Taxonomy" id="732238"/>
    <lineage>
        <taxon>Bacteria</taxon>
        <taxon>Pseudomonadati</taxon>
        <taxon>Pseudomonadota</taxon>
        <taxon>Gammaproteobacteria</taxon>
        <taxon>Steroidobacterales</taxon>
        <taxon>Steroidobacteraceae</taxon>
        <taxon>Povalibacter</taxon>
    </lineage>
</organism>
<feature type="compositionally biased region" description="Low complexity" evidence="1">
    <location>
        <begin position="99"/>
        <end position="131"/>
    </location>
</feature>
<feature type="chain" id="PRO_5033016869" evidence="2">
    <location>
        <begin position="26"/>
        <end position="291"/>
    </location>
</feature>
<reference evidence="3 4" key="1">
    <citation type="submission" date="2020-08" db="EMBL/GenBank/DDBJ databases">
        <title>Genomic Encyclopedia of Type Strains, Phase IV (KMG-IV): sequencing the most valuable type-strain genomes for metagenomic binning, comparative biology and taxonomic classification.</title>
        <authorList>
            <person name="Goeker M."/>
        </authorList>
    </citation>
    <scope>NUCLEOTIDE SEQUENCE [LARGE SCALE GENOMIC DNA]</scope>
    <source>
        <strain evidence="3 4">DSM 26723</strain>
    </source>
</reference>
<gene>
    <name evidence="3" type="ORF">HNQ60_005496</name>
</gene>
<proteinExistence type="predicted"/>
<accession>A0A841HUS5</accession>
<dbReference type="AlphaFoldDB" id="A0A841HUS5"/>
<evidence type="ECO:0000313" key="3">
    <source>
        <dbReference type="EMBL" id="MBB6096573.1"/>
    </source>
</evidence>
<keyword evidence="2" id="KW-0732">Signal</keyword>
<dbReference type="SUPFAM" id="SSF51126">
    <property type="entry name" value="Pectin lyase-like"/>
    <property type="match status" value="1"/>
</dbReference>
<evidence type="ECO:0000256" key="2">
    <source>
        <dbReference type="SAM" id="SignalP"/>
    </source>
</evidence>
<sequence>MTRRAGSSIRKQGSLLIAAVVAVLAASGCAKQENAEVKSIRAALERNPTIEIVAADEAAGVFTVRDKETGDVSAVSLQEIAAAPLSQIVKPKELPAVAAPPSVASAPPAAAEVAPPSPEQVAQAPSAAPEQAEPPPPQPVASASPEAKNYTIERTDGQLKISGPGISVVSAGAGTTSGNTRQGPRAVDPIICEGQRMLHFDNRNIYVEGDAITVRGGCELYITNSNIVASGTGVIVHDGTVHIANSYIEGASSSFEADSRAKVFVRGSTFQGLSRRDQLATVQDQGGNQWR</sequence>
<name>A0A841HUS5_9GAMM</name>
<dbReference type="RefSeq" id="WP_184335964.1">
    <property type="nucleotide sequence ID" value="NZ_JACHHZ010000009.1"/>
</dbReference>
<feature type="signal peptide" evidence="2">
    <location>
        <begin position="1"/>
        <end position="25"/>
    </location>
</feature>